<feature type="compositionally biased region" description="Low complexity" evidence="1">
    <location>
        <begin position="195"/>
        <end position="210"/>
    </location>
</feature>
<evidence type="ECO:0000313" key="3">
    <source>
        <dbReference type="EMBL" id="QFQ11950.1"/>
    </source>
</evidence>
<feature type="chain" id="PRO_5024440468" evidence="2">
    <location>
        <begin position="24"/>
        <end position="248"/>
    </location>
</feature>
<dbReference type="SUPFAM" id="SSF48452">
    <property type="entry name" value="TPR-like"/>
    <property type="match status" value="1"/>
</dbReference>
<dbReference type="InterPro" id="IPR019734">
    <property type="entry name" value="TPR_rpt"/>
</dbReference>
<dbReference type="EMBL" id="CP033459">
    <property type="protein sequence ID" value="QFQ11950.1"/>
    <property type="molecule type" value="Genomic_DNA"/>
</dbReference>
<gene>
    <name evidence="3" type="ORF">C7Y71_002305</name>
</gene>
<protein>
    <submittedName>
        <fullName evidence="3">Tetratricopeptide repeat protein</fullName>
    </submittedName>
</protein>
<proteinExistence type="predicted"/>
<dbReference type="KEGG" id="alq:C7Y71_002305"/>
<evidence type="ECO:0000256" key="2">
    <source>
        <dbReference type="SAM" id="SignalP"/>
    </source>
</evidence>
<dbReference type="InterPro" id="IPR011990">
    <property type="entry name" value="TPR-like_helical_dom_sf"/>
</dbReference>
<reference evidence="3 4" key="1">
    <citation type="submission" date="2018-11" db="EMBL/GenBank/DDBJ databases">
        <authorList>
            <person name="Na S.W."/>
            <person name="Baik M."/>
        </authorList>
    </citation>
    <scope>NUCLEOTIDE SEQUENCE [LARGE SCALE GENOMIC DNA]</scope>
    <source>
        <strain evidence="3 4">E39</strain>
    </source>
</reference>
<feature type="region of interest" description="Disordered" evidence="1">
    <location>
        <begin position="162"/>
        <end position="248"/>
    </location>
</feature>
<dbReference type="Pfam" id="PF14559">
    <property type="entry name" value="TPR_19"/>
    <property type="match status" value="1"/>
</dbReference>
<dbReference type="AlphaFoldDB" id="A0A5P8E4X4"/>
<dbReference type="Gene3D" id="1.25.40.10">
    <property type="entry name" value="Tetratricopeptide repeat domain"/>
    <property type="match status" value="2"/>
</dbReference>
<accession>A0A5P8E4X4</accession>
<keyword evidence="4" id="KW-1185">Reference proteome</keyword>
<dbReference type="SMART" id="SM00028">
    <property type="entry name" value="TPR"/>
    <property type="match status" value="3"/>
</dbReference>
<feature type="compositionally biased region" description="Polar residues" evidence="1">
    <location>
        <begin position="212"/>
        <end position="223"/>
    </location>
</feature>
<organism evidence="3 4">
    <name type="scientific">Pseudoprevotella muciniphila</name>
    <dbReference type="NCBI Taxonomy" id="2133944"/>
    <lineage>
        <taxon>Bacteria</taxon>
        <taxon>Pseudomonadati</taxon>
        <taxon>Bacteroidota</taxon>
        <taxon>Bacteroidia</taxon>
        <taxon>Bacteroidales</taxon>
        <taxon>Prevotellaceae</taxon>
        <taxon>Pseudoprevotella</taxon>
    </lineage>
</organism>
<sequence>MKFAVKNICLCMVLGLLSVSASAQTAFWKSVRQGNRAFRSGDFDKAEKIYHQALAKDTANPYILYNLGNVNFSKNNTEDAQRYLQNAAKSNKQPSTEKTQLLKAYANHNLGVIHQMQAGKEKDKKQEELQQAIEYYKEALRNNPSDEDTRYNLALCQYQLKKEQQNQQNQQEQQNQQNKNENKDQDKDKQDQKQDQQQNQNEQRNNPEKQPVSPQTQQMMNLSRQEEQKTRDKLNKIPRGRTGLEKNW</sequence>
<dbReference type="Proteomes" id="UP000249375">
    <property type="component" value="Chromosome"/>
</dbReference>
<name>A0A5P8E4X4_9BACT</name>
<evidence type="ECO:0000313" key="4">
    <source>
        <dbReference type="Proteomes" id="UP000249375"/>
    </source>
</evidence>
<keyword evidence="2" id="KW-0732">Signal</keyword>
<feature type="compositionally biased region" description="Basic and acidic residues" evidence="1">
    <location>
        <begin position="224"/>
        <end position="235"/>
    </location>
</feature>
<evidence type="ECO:0000256" key="1">
    <source>
        <dbReference type="SAM" id="MobiDB-lite"/>
    </source>
</evidence>
<feature type="signal peptide" evidence="2">
    <location>
        <begin position="1"/>
        <end position="23"/>
    </location>
</feature>
<dbReference type="Pfam" id="PF13432">
    <property type="entry name" value="TPR_16"/>
    <property type="match status" value="1"/>
</dbReference>
<dbReference type="OrthoDB" id="1525165at2"/>
<feature type="compositionally biased region" description="Basic and acidic residues" evidence="1">
    <location>
        <begin position="180"/>
        <end position="194"/>
    </location>
</feature>
<feature type="compositionally biased region" description="Low complexity" evidence="1">
    <location>
        <begin position="165"/>
        <end position="179"/>
    </location>
</feature>